<dbReference type="RefSeq" id="WP_142617076.1">
    <property type="nucleotide sequence ID" value="NZ_VIRM01000004.1"/>
</dbReference>
<dbReference type="Pfam" id="PF00550">
    <property type="entry name" value="PP-binding"/>
    <property type="match status" value="1"/>
</dbReference>
<protein>
    <submittedName>
        <fullName evidence="2">Acyl carrier protein</fullName>
    </submittedName>
</protein>
<dbReference type="Proteomes" id="UP000316541">
    <property type="component" value="Unassembled WGS sequence"/>
</dbReference>
<proteinExistence type="predicted"/>
<sequence length="85" mass="9572">MSQFTIQDLRRIMREAAGEDASVDLDGEIHDTSFEDLRYDSLAVLEITVRVERELGIKLGDGETDKTQTPREFLAMVDARLTQAA</sequence>
<gene>
    <name evidence="2" type="ORF">FLX08_05520</name>
</gene>
<organism evidence="2 3">
    <name type="scientific">Microbispora hainanensis</name>
    <dbReference type="NCBI Taxonomy" id="568844"/>
    <lineage>
        <taxon>Bacteria</taxon>
        <taxon>Bacillati</taxon>
        <taxon>Actinomycetota</taxon>
        <taxon>Actinomycetes</taxon>
        <taxon>Streptosporangiales</taxon>
        <taxon>Streptosporangiaceae</taxon>
        <taxon>Microbispora</taxon>
    </lineage>
</organism>
<feature type="domain" description="Carrier" evidence="1">
    <location>
        <begin position="3"/>
        <end position="81"/>
    </location>
</feature>
<reference evidence="2 3" key="1">
    <citation type="submission" date="2019-07" db="EMBL/GenBank/DDBJ databases">
        <title>Microbispora hainanensis DSM 45428.</title>
        <authorList>
            <person name="Thawai C."/>
        </authorList>
    </citation>
    <scope>NUCLEOTIDE SEQUENCE [LARGE SCALE GENOMIC DNA]</scope>
    <source>
        <strain evidence="2 3">DSM 45428</strain>
    </source>
</reference>
<dbReference type="InterPro" id="IPR036736">
    <property type="entry name" value="ACP-like_sf"/>
</dbReference>
<comment type="caution">
    <text evidence="2">The sequence shown here is derived from an EMBL/GenBank/DDBJ whole genome shotgun (WGS) entry which is preliminary data.</text>
</comment>
<dbReference type="InterPro" id="IPR009081">
    <property type="entry name" value="PP-bd_ACP"/>
</dbReference>
<evidence type="ECO:0000313" key="2">
    <source>
        <dbReference type="EMBL" id="TQS23320.1"/>
    </source>
</evidence>
<dbReference type="Gene3D" id="1.10.1200.10">
    <property type="entry name" value="ACP-like"/>
    <property type="match status" value="1"/>
</dbReference>
<evidence type="ECO:0000259" key="1">
    <source>
        <dbReference type="PROSITE" id="PS50075"/>
    </source>
</evidence>
<accession>A0A544Z2N6</accession>
<dbReference type="SUPFAM" id="SSF47336">
    <property type="entry name" value="ACP-like"/>
    <property type="match status" value="1"/>
</dbReference>
<name>A0A544Z2N6_9ACTN</name>
<dbReference type="PROSITE" id="PS50075">
    <property type="entry name" value="CARRIER"/>
    <property type="match status" value="1"/>
</dbReference>
<dbReference type="AlphaFoldDB" id="A0A544Z2N6"/>
<dbReference type="EMBL" id="VIRM01000004">
    <property type="protein sequence ID" value="TQS23320.1"/>
    <property type="molecule type" value="Genomic_DNA"/>
</dbReference>
<evidence type="ECO:0000313" key="3">
    <source>
        <dbReference type="Proteomes" id="UP000316541"/>
    </source>
</evidence>